<sequence length="119" mass="13315">MSAVEKGEGNLLTYDEVNNLCKEIFEDTIGQTPYQHLEAVKWNTNVVEAITQGLVNLNQQFKYCVTCIVMQAGLGAGLNVASTCYWDRMTDASYSIRWESKTVVAVCTIFAVNYATNRM</sequence>
<proteinExistence type="predicted"/>
<name>A0AC34FPB0_9BILA</name>
<accession>A0AC34FPB0</accession>
<organism evidence="1 2">
    <name type="scientific">Panagrolaimus sp. ES5</name>
    <dbReference type="NCBI Taxonomy" id="591445"/>
    <lineage>
        <taxon>Eukaryota</taxon>
        <taxon>Metazoa</taxon>
        <taxon>Ecdysozoa</taxon>
        <taxon>Nematoda</taxon>
        <taxon>Chromadorea</taxon>
        <taxon>Rhabditida</taxon>
        <taxon>Tylenchina</taxon>
        <taxon>Panagrolaimomorpha</taxon>
        <taxon>Panagrolaimoidea</taxon>
        <taxon>Panagrolaimidae</taxon>
        <taxon>Panagrolaimus</taxon>
    </lineage>
</organism>
<evidence type="ECO:0000313" key="2">
    <source>
        <dbReference type="WBParaSite" id="ES5_v2.g18967.t1"/>
    </source>
</evidence>
<protein>
    <submittedName>
        <fullName evidence="2">Dynein light chain Tctex-type 1</fullName>
    </submittedName>
</protein>
<dbReference type="WBParaSite" id="ES5_v2.g18967.t1">
    <property type="protein sequence ID" value="ES5_v2.g18967.t1"/>
    <property type="gene ID" value="ES5_v2.g18967"/>
</dbReference>
<reference evidence="2" key="1">
    <citation type="submission" date="2022-11" db="UniProtKB">
        <authorList>
            <consortium name="WormBaseParasite"/>
        </authorList>
    </citation>
    <scope>IDENTIFICATION</scope>
</reference>
<evidence type="ECO:0000313" key="1">
    <source>
        <dbReference type="Proteomes" id="UP000887579"/>
    </source>
</evidence>
<dbReference type="Proteomes" id="UP000887579">
    <property type="component" value="Unplaced"/>
</dbReference>